<dbReference type="InParanoid" id="A0A7J6IKZ9"/>
<dbReference type="AlphaFoldDB" id="A0A7J6IKZ9"/>
<dbReference type="PANTHER" id="PTHR43301">
    <property type="entry name" value="ARABINAN ENDO-1,5-ALPHA-L-ARABINOSIDASE"/>
    <property type="match status" value="1"/>
</dbReference>
<protein>
    <recommendedName>
        <fullName evidence="5">Endo-1,5-alpha-L-arabinanase A</fullName>
    </recommendedName>
</protein>
<organism evidence="8 9">
    <name type="scientific">Colletotrichum fructicola (strain Nara gc5)</name>
    <name type="common">Anthracnose fungus</name>
    <name type="synonym">Colletotrichum gloeosporioides (strain Nara gc5)</name>
    <dbReference type="NCBI Taxonomy" id="1213859"/>
    <lineage>
        <taxon>Eukaryota</taxon>
        <taxon>Fungi</taxon>
        <taxon>Dikarya</taxon>
        <taxon>Ascomycota</taxon>
        <taxon>Pezizomycotina</taxon>
        <taxon>Sordariomycetes</taxon>
        <taxon>Hypocreomycetidae</taxon>
        <taxon>Glomerellales</taxon>
        <taxon>Glomerellaceae</taxon>
        <taxon>Colletotrichum</taxon>
        <taxon>Colletotrichum gloeosporioides species complex</taxon>
    </lineage>
</organism>
<dbReference type="InterPro" id="IPR023296">
    <property type="entry name" value="Glyco_hydro_beta-prop_sf"/>
</dbReference>
<dbReference type="EMBL" id="ANPB02000009">
    <property type="protein sequence ID" value="KAF4477040.1"/>
    <property type="molecule type" value="Genomic_DNA"/>
</dbReference>
<evidence type="ECO:0000256" key="2">
    <source>
        <dbReference type="ARBA" id="ARBA00009865"/>
    </source>
</evidence>
<gene>
    <name evidence="8" type="ORF">CGGC5_v015082</name>
</gene>
<evidence type="ECO:0000256" key="6">
    <source>
        <dbReference type="RuleBase" id="RU361187"/>
    </source>
</evidence>
<name>A0A7J6IKZ9_COLFN</name>
<keyword evidence="9" id="KW-1185">Reference proteome</keyword>
<dbReference type="Pfam" id="PF04616">
    <property type="entry name" value="Glyco_hydro_43"/>
    <property type="match status" value="1"/>
</dbReference>
<dbReference type="GO" id="GO:0004553">
    <property type="term" value="F:hydrolase activity, hydrolyzing O-glycosyl compounds"/>
    <property type="evidence" value="ECO:0007669"/>
    <property type="project" value="InterPro"/>
</dbReference>
<dbReference type="InterPro" id="IPR050727">
    <property type="entry name" value="GH43_arabinanases"/>
</dbReference>
<evidence type="ECO:0000313" key="9">
    <source>
        <dbReference type="Proteomes" id="UP000011096"/>
    </source>
</evidence>
<feature type="signal peptide" evidence="7">
    <location>
        <begin position="1"/>
        <end position="19"/>
    </location>
</feature>
<comment type="caution">
    <text evidence="8">The sequence shown here is derived from an EMBL/GenBank/DDBJ whole genome shotgun (WGS) entry which is preliminary data.</text>
</comment>
<reference evidence="8 9" key="2">
    <citation type="submission" date="2020-04" db="EMBL/GenBank/DDBJ databases">
        <title>Genome sequencing and assembly of multiple isolates from the Colletotrichum gloeosporioides species complex.</title>
        <authorList>
            <person name="Gan P."/>
            <person name="Shirasu K."/>
        </authorList>
    </citation>
    <scope>NUCLEOTIDE SEQUENCE [LARGE SCALE GENOMIC DNA]</scope>
    <source>
        <strain evidence="8 9">Nara gc5</strain>
    </source>
</reference>
<evidence type="ECO:0000256" key="4">
    <source>
        <dbReference type="ARBA" id="ARBA00023295"/>
    </source>
</evidence>
<keyword evidence="7" id="KW-0732">Signal</keyword>
<evidence type="ECO:0000256" key="1">
    <source>
        <dbReference type="ARBA" id="ARBA00004834"/>
    </source>
</evidence>
<dbReference type="Gene3D" id="2.115.10.20">
    <property type="entry name" value="Glycosyl hydrolase domain, family 43"/>
    <property type="match status" value="1"/>
</dbReference>
<dbReference type="OrthoDB" id="19657at2759"/>
<dbReference type="SUPFAM" id="SSF75005">
    <property type="entry name" value="Arabinanase/levansucrase/invertase"/>
    <property type="match status" value="1"/>
</dbReference>
<dbReference type="CDD" id="cd08983">
    <property type="entry name" value="GH43_Bt3655-like"/>
    <property type="match status" value="1"/>
</dbReference>
<dbReference type="Proteomes" id="UP000011096">
    <property type="component" value="Unassembled WGS sequence"/>
</dbReference>
<comment type="pathway">
    <text evidence="1">Glycan metabolism; L-arabinan degradation.</text>
</comment>
<dbReference type="RefSeq" id="XP_031876432.1">
    <property type="nucleotide sequence ID" value="XM_032027157.1"/>
</dbReference>
<dbReference type="GO" id="GO:0005975">
    <property type="term" value="P:carbohydrate metabolic process"/>
    <property type="evidence" value="ECO:0007669"/>
    <property type="project" value="InterPro"/>
</dbReference>
<feature type="chain" id="PRO_5029553744" description="Endo-1,5-alpha-L-arabinanase A" evidence="7">
    <location>
        <begin position="20"/>
        <end position="357"/>
    </location>
</feature>
<keyword evidence="4 6" id="KW-0326">Glycosidase</keyword>
<dbReference type="PANTHER" id="PTHR43301:SF3">
    <property type="entry name" value="ARABINAN ENDO-1,5-ALPHA-L-ARABINOSIDASE A-RELATED"/>
    <property type="match status" value="1"/>
</dbReference>
<dbReference type="GeneID" id="43611286"/>
<evidence type="ECO:0000256" key="5">
    <source>
        <dbReference type="ARBA" id="ARBA00042202"/>
    </source>
</evidence>
<reference evidence="8 9" key="1">
    <citation type="submission" date="2012-08" db="EMBL/GenBank/DDBJ databases">
        <authorList>
            <person name="Gan P.H.P."/>
            <person name="Ikeda K."/>
            <person name="Irieda H."/>
            <person name="Narusaka M."/>
            <person name="O'Connell R.J."/>
            <person name="Narusaka Y."/>
            <person name="Takano Y."/>
            <person name="Kubo Y."/>
            <person name="Shirasu K."/>
        </authorList>
    </citation>
    <scope>NUCLEOTIDE SEQUENCE [LARGE SCALE GENOMIC DNA]</scope>
    <source>
        <strain evidence="8 9">Nara gc5</strain>
    </source>
</reference>
<comment type="similarity">
    <text evidence="2 6">Belongs to the glycosyl hydrolase 43 family.</text>
</comment>
<keyword evidence="3 6" id="KW-0378">Hydrolase</keyword>
<sequence>MNPFAIFLTLTAIFTSTHAKPTIPSTPNLPTPRSSPVYEAYLFVYFVRNSIGGENIFLAGSDPGDILTYTPLNASAPILTSSKGTLGLRDPFITRAPTADKFFLLATDLSIGRGMSFTDAQRVGSRHIEVWESPDLVHWSEQRHVLVAPPEAGNAWAPEAYFDEGSGMWFVFWASSLYEEDDVEHTGKSYNRILYATTSDFVEFSEARMWQDSGGSRYDATILEVDGVYHRFTKDDSGNATGCRDIIHERSSNLSAGLEDWDVVASCISSTAGVGEIEGPAVVKSNPGDVNGEKYFLFVDEFTGRRYIPLVTEDISKPDWKLAGEGWVMPPSARHGGVMPITAAEREAVLGAYPPGE</sequence>
<evidence type="ECO:0000256" key="3">
    <source>
        <dbReference type="ARBA" id="ARBA00022801"/>
    </source>
</evidence>
<proteinExistence type="inferred from homology"/>
<evidence type="ECO:0000256" key="7">
    <source>
        <dbReference type="SAM" id="SignalP"/>
    </source>
</evidence>
<evidence type="ECO:0000313" key="8">
    <source>
        <dbReference type="EMBL" id="KAF4477040.1"/>
    </source>
</evidence>
<dbReference type="InterPro" id="IPR006710">
    <property type="entry name" value="Glyco_hydro_43"/>
</dbReference>
<accession>A0A7J6IKZ9</accession>